<dbReference type="Proteomes" id="UP000533207">
    <property type="component" value="Unassembled WGS sequence"/>
</dbReference>
<accession>A0A7J9PEE6</accession>
<dbReference type="RefSeq" id="WP_155810744.1">
    <property type="nucleotide sequence ID" value="NZ_JACDUL010000001.1"/>
</dbReference>
<organism evidence="1 2">
    <name type="scientific">Methanococcus maripaludis</name>
    <name type="common">Methanococcus deltae</name>
    <dbReference type="NCBI Taxonomy" id="39152"/>
    <lineage>
        <taxon>Archaea</taxon>
        <taxon>Methanobacteriati</taxon>
        <taxon>Methanobacteriota</taxon>
        <taxon>Methanomada group</taxon>
        <taxon>Methanococci</taxon>
        <taxon>Methanococcales</taxon>
        <taxon>Methanococcaceae</taxon>
        <taxon>Methanococcus</taxon>
    </lineage>
</organism>
<name>A0A7J9PEE6_METMI</name>
<comment type="caution">
    <text evidence="1">The sequence shown here is derived from an EMBL/GenBank/DDBJ whole genome shotgun (WGS) entry which is preliminary data.</text>
</comment>
<evidence type="ECO:0000313" key="2">
    <source>
        <dbReference type="Proteomes" id="UP000533207"/>
    </source>
</evidence>
<dbReference type="EMBL" id="JACDUL010000001">
    <property type="protein sequence ID" value="MBA2861623.1"/>
    <property type="molecule type" value="Genomic_DNA"/>
</dbReference>
<protein>
    <submittedName>
        <fullName evidence="1">Uncharacterized protein</fullName>
    </submittedName>
</protein>
<evidence type="ECO:0000313" key="1">
    <source>
        <dbReference type="EMBL" id="MBA2861623.1"/>
    </source>
</evidence>
<dbReference type="AlphaFoldDB" id="A0A7J9PEE6"/>
<reference evidence="1 2" key="1">
    <citation type="submission" date="2020-07" db="EMBL/GenBank/DDBJ databases">
        <title>Genomic Encyclopedia of Type Strains, Phase IV (KMG-V): Genome sequencing to study the core and pangenomes of soil and plant-associated prokaryotes.</title>
        <authorList>
            <person name="Whitman W."/>
        </authorList>
    </citation>
    <scope>NUCLEOTIDE SEQUENCE [LARGE SCALE GENOMIC DNA]</scope>
    <source>
        <strain evidence="1 2">C8</strain>
    </source>
</reference>
<sequence length="82" mass="9910">MEKEDRLEIVTQLVNPNNVTKCEKLFNSVIPKKYSPEFQRGRIEKAIIRNPEKRGYLYKLMKLEEHKESQEIEENKRMETNE</sequence>
<proteinExistence type="predicted"/>
<gene>
    <name evidence="1" type="ORF">HNP90_000483</name>
</gene>